<keyword evidence="3" id="KW-0378">Hydrolase</keyword>
<evidence type="ECO:0000259" key="2">
    <source>
        <dbReference type="Pfam" id="PF00561"/>
    </source>
</evidence>
<evidence type="ECO:0000313" key="3">
    <source>
        <dbReference type="EMBL" id="QNM14063.1"/>
    </source>
</evidence>
<reference evidence="3 4" key="1">
    <citation type="submission" date="2020-08" db="EMBL/GenBank/DDBJ databases">
        <authorList>
            <person name="Liu C."/>
            <person name="Sun Q."/>
        </authorList>
    </citation>
    <scope>NUCLEOTIDE SEQUENCE [LARGE SCALE GENOMIC DNA]</scope>
    <source>
        <strain evidence="3 4">NSJ-61</strain>
    </source>
</reference>
<proteinExistence type="predicted"/>
<organism evidence="3 4">
    <name type="scientific">[Eubacterium] hominis</name>
    <dbReference type="NCBI Taxonomy" id="2764325"/>
    <lineage>
        <taxon>Bacteria</taxon>
        <taxon>Bacillati</taxon>
        <taxon>Bacillota</taxon>
        <taxon>Erysipelotrichia</taxon>
        <taxon>Erysipelotrichales</taxon>
        <taxon>Erysipelotrichaceae</taxon>
        <taxon>Amedibacillus</taxon>
    </lineage>
</organism>
<dbReference type="PANTHER" id="PTHR43358:SF4">
    <property type="entry name" value="ALPHA_BETA HYDROLASE FOLD-1 DOMAIN-CONTAINING PROTEIN"/>
    <property type="match status" value="1"/>
</dbReference>
<dbReference type="Pfam" id="PF00561">
    <property type="entry name" value="Abhydrolase_1"/>
    <property type="match status" value="1"/>
</dbReference>
<dbReference type="EMBL" id="CP060636">
    <property type="protein sequence ID" value="QNM14063.1"/>
    <property type="molecule type" value="Genomic_DNA"/>
</dbReference>
<keyword evidence="4" id="KW-1185">Reference proteome</keyword>
<dbReference type="GO" id="GO:0016787">
    <property type="term" value="F:hydrolase activity"/>
    <property type="evidence" value="ECO:0007669"/>
    <property type="project" value="UniProtKB-KW"/>
</dbReference>
<dbReference type="InterPro" id="IPR000073">
    <property type="entry name" value="AB_hydrolase_1"/>
</dbReference>
<dbReference type="InterPro" id="IPR052920">
    <property type="entry name" value="DNA-binding_regulatory"/>
</dbReference>
<keyword evidence="1" id="KW-0472">Membrane</keyword>
<protein>
    <submittedName>
        <fullName evidence="3">Alpha/beta hydrolase</fullName>
    </submittedName>
</protein>
<dbReference type="SUPFAM" id="SSF53474">
    <property type="entry name" value="alpha/beta-Hydrolases"/>
    <property type="match status" value="1"/>
</dbReference>
<dbReference type="RefSeq" id="WP_117518317.1">
    <property type="nucleotide sequence ID" value="NZ_CP060636.1"/>
</dbReference>
<dbReference type="KEGG" id="ehn:H9Q80_09045"/>
<dbReference type="AlphaFoldDB" id="A0A7G9GTD1"/>
<feature type="domain" description="AB hydrolase-1" evidence="2">
    <location>
        <begin position="84"/>
        <end position="205"/>
    </location>
</feature>
<dbReference type="Gene3D" id="3.40.50.1820">
    <property type="entry name" value="alpha/beta hydrolase"/>
    <property type="match status" value="1"/>
</dbReference>
<dbReference type="Proteomes" id="UP000515856">
    <property type="component" value="Chromosome"/>
</dbReference>
<keyword evidence="1" id="KW-1133">Transmembrane helix</keyword>
<evidence type="ECO:0000256" key="1">
    <source>
        <dbReference type="SAM" id="Phobius"/>
    </source>
</evidence>
<feature type="transmembrane region" description="Helical" evidence="1">
    <location>
        <begin position="6"/>
        <end position="26"/>
    </location>
</feature>
<sequence>MNVYSIILCILLIFFIICMGIGLYFFHQAIDAKSEKPFISVNPHDTLTSDDHWYLQNKFVRHITMEKDGLKLHASTISNKGNAWVVIVHGYMGRLEDMISQARQFYERGYNVLLPDLRGHGRSDGNIIGFGYLDGLDILDWCKELEKQGASDILLYGVSMGAASVMMCADVEGYPIRAIIEDCGFSTLKGQLTHIVKRMVPKVPSGFLIFCLSLVLKIKAGYRISDVDCMKHISHARVPMLFLHGDHDSFISMHMMEDLYAVCPGQKEKMIIKGGRHASNDKLRPEEYWQCINDFLDKYVKI</sequence>
<dbReference type="InterPro" id="IPR029058">
    <property type="entry name" value="AB_hydrolase_fold"/>
</dbReference>
<name>A0A7G9GTD1_9FIRM</name>
<gene>
    <name evidence="3" type="ORF">H9Q80_09045</name>
</gene>
<evidence type="ECO:0000313" key="4">
    <source>
        <dbReference type="Proteomes" id="UP000515856"/>
    </source>
</evidence>
<dbReference type="PANTHER" id="PTHR43358">
    <property type="entry name" value="ALPHA/BETA-HYDROLASE"/>
    <property type="match status" value="1"/>
</dbReference>
<accession>A0A7G9GTD1</accession>
<keyword evidence="1" id="KW-0812">Transmembrane</keyword>